<evidence type="ECO:0000256" key="1">
    <source>
        <dbReference type="SAM" id="Phobius"/>
    </source>
</evidence>
<dbReference type="Pfam" id="PF04367">
    <property type="entry name" value="DUF502"/>
    <property type="match status" value="1"/>
</dbReference>
<feature type="transmembrane region" description="Helical" evidence="1">
    <location>
        <begin position="52"/>
        <end position="80"/>
    </location>
</feature>
<proteinExistence type="predicted"/>
<dbReference type="EMBL" id="PFMS01000017">
    <property type="protein sequence ID" value="PIZ17243.1"/>
    <property type="molecule type" value="Genomic_DNA"/>
</dbReference>
<dbReference type="AlphaFoldDB" id="A0A2H9PE56"/>
<evidence type="ECO:0000313" key="3">
    <source>
        <dbReference type="Proteomes" id="UP000234145"/>
    </source>
</evidence>
<accession>A0A2H9PE56</accession>
<feature type="transmembrane region" description="Helical" evidence="1">
    <location>
        <begin position="13"/>
        <end position="32"/>
    </location>
</feature>
<dbReference type="InterPro" id="IPR007462">
    <property type="entry name" value="COV1-like"/>
</dbReference>
<protein>
    <recommendedName>
        <fullName evidence="4">DUF502 domain-containing protein</fullName>
    </recommendedName>
</protein>
<dbReference type="PANTHER" id="PTHR31876">
    <property type="entry name" value="COV-LIKE PROTEIN 1"/>
    <property type="match status" value="1"/>
</dbReference>
<comment type="caution">
    <text evidence="2">The sequence shown here is derived from an EMBL/GenBank/DDBJ whole genome shotgun (WGS) entry which is preliminary data.</text>
</comment>
<keyword evidence="1" id="KW-1133">Transmembrane helix</keyword>
<gene>
    <name evidence="2" type="ORF">COY51_00740</name>
</gene>
<dbReference type="PANTHER" id="PTHR31876:SF26">
    <property type="entry name" value="PROTEIN LIKE COV 2"/>
    <property type="match status" value="1"/>
</dbReference>
<keyword evidence="1" id="KW-0472">Membrane</keyword>
<organism evidence="2 3">
    <name type="scientific">Candidatus Desantisbacteria bacterium CG_4_10_14_0_8_um_filter_39_17</name>
    <dbReference type="NCBI Taxonomy" id="1974542"/>
    <lineage>
        <taxon>Bacteria</taxon>
        <taxon>Candidatus Desantisiibacteriota</taxon>
    </lineage>
</organism>
<name>A0A2H9PE56_9BACT</name>
<dbReference type="Proteomes" id="UP000234145">
    <property type="component" value="Unassembled WGS sequence"/>
</dbReference>
<keyword evidence="1" id="KW-0812">Transmembrane</keyword>
<evidence type="ECO:0008006" key="4">
    <source>
        <dbReference type="Google" id="ProtNLM"/>
    </source>
</evidence>
<reference evidence="3" key="1">
    <citation type="submission" date="2017-09" db="EMBL/GenBank/DDBJ databases">
        <title>Depth-based differentiation of microbial function through sediment-hosted aquifers and enrichment of novel symbionts in the deep terrestrial subsurface.</title>
        <authorList>
            <person name="Probst A.J."/>
            <person name="Ladd B."/>
            <person name="Jarett J.K."/>
            <person name="Geller-Mcgrath D.E."/>
            <person name="Sieber C.M.K."/>
            <person name="Emerson J.B."/>
            <person name="Anantharaman K."/>
            <person name="Thomas B.C."/>
            <person name="Malmstrom R."/>
            <person name="Stieglmeier M."/>
            <person name="Klingl A."/>
            <person name="Woyke T."/>
            <person name="Ryan C.M."/>
            <person name="Banfield J.F."/>
        </authorList>
    </citation>
    <scope>NUCLEOTIDE SEQUENCE [LARGE SCALE GENOMIC DNA]</scope>
</reference>
<evidence type="ECO:0000313" key="2">
    <source>
        <dbReference type="EMBL" id="PIZ17243.1"/>
    </source>
</evidence>
<sequence length="206" mass="23271">MAKSIEKTSIYKIFLKGLLAILPLFITIYLVVKLGKWFESTFGVILRWILPVNWYIPGMGVVLGVILILLMGLFIQVWFVRKTWRWIESFLEKIPLVKEIYGSLKQLAQYLSGTQKSSSNQVVMVTIGDSDTRLLGLVTRSDFSDAPEGMGNNETVAVYLPWSYQVGGFTVYIPRSKIKPINMKTEEALRWAITGAVSAKEGDKNI</sequence>